<dbReference type="InterPro" id="IPR038028">
    <property type="entry name" value="BPTF"/>
</dbReference>
<dbReference type="InterPro" id="IPR001487">
    <property type="entry name" value="Bromodomain"/>
</dbReference>
<proteinExistence type="predicted"/>
<dbReference type="FunFam" id="1.20.920.10:FF:000018">
    <property type="entry name" value="nucleosome-remodeling factor subunit BPTF isoform X1"/>
    <property type="match status" value="1"/>
</dbReference>
<dbReference type="GO" id="GO:0016589">
    <property type="term" value="C:NURF complex"/>
    <property type="evidence" value="ECO:0007669"/>
    <property type="project" value="InterPro"/>
</dbReference>
<sequence length="873" mass="95824">GVVQVQQKVLGIIPSTTGASQTFTSFQPRTATVTIRPNTTGTLGTTSTSQVVQGTPLRPGMTVIRTPLQQPALGKTIIRTPVVVQQGQTQQVVTQIIRGQPVSTAVSSTSTASSSSGQKTITSSGTAPQQVQPQTPAPPPRPQQGQVKLTMAQLTQLTQGQGGNQGLTVVIQGQGQTTGQLQLIPQGVTVIPGPGQQLMQAAMPNGTIQRFLFTPLPAAATTASTTTTTVSTSTSGKHCYVRQKRSFNFNCMGVFMQLEVVYHCSKFVGSVLQSLSSCPELCGSSGGSGLSGSQCHLPLTGSRFVSFTAAGEAKPALQAPPAAPGPVQPLPAGLPPGQAQAQHPAQVQTPTRQPSPVWALAPIPIPAGLQQAQPQVQTSGSALASTQSLNRVPVQFPAQPQLQLQQLPASVFAVPQLQQQVEVLSQLQPCVVAQIRAQQGSVPQIKLQFPLELQHSSPAQAQQIGSVVTVRAASVQEQLHRVQQLREQQQKRKQQQIEIKHEHTLQASNHSDIIQKQVVMKQNAVIEHLKQKKTLTPAEREENQRMIVCNQVMKYILDKIDKEEKQAAKKRKREESVEQKRSKQNATKLSALLFKHKEQLKAEILKKRALLDKDLQIEVQEELKKDLTRIKKEKERAPPQLPAASVTSSSSTTVPVPVSSQKRKREEEKDSSASKSKKKKMISTTSKETKKDTKLYCICKTPYDESKFYIGCDRCQNWYHGRCVGILQSEADLIDEYVCPQCQSTEDAMTVLSPLTDKDYEGLRRVLRSLQAHKMAWPFLEPVDPNDAPDYYGVIKEPMDLATMEERILKRYYKKVTEFVADMTKIFDNCRYYNPSDSPFYQCAEVLESFFVQKLKGFKASRSHNNKLQSTAS</sequence>
<evidence type="ECO:0000256" key="5">
    <source>
        <dbReference type="PROSITE-ProRule" id="PRU00035"/>
    </source>
</evidence>
<feature type="non-terminal residue" evidence="10">
    <location>
        <position position="873"/>
    </location>
</feature>
<dbReference type="Gene3D" id="3.30.40.10">
    <property type="entry name" value="Zinc/RING finger domain, C3HC4 (zinc finger)"/>
    <property type="match status" value="1"/>
</dbReference>
<keyword evidence="11" id="KW-1185">Reference proteome</keyword>
<reference evidence="10" key="1">
    <citation type="submission" date="2019-10" db="EMBL/GenBank/DDBJ databases">
        <title>Bird 10,000 Genomes (B10K) Project - Family phase.</title>
        <authorList>
            <person name="Zhang G."/>
        </authorList>
    </citation>
    <scope>NUCLEOTIDE SEQUENCE</scope>
    <source>
        <strain evidence="10">B10K-DU-002-10</strain>
        <tissue evidence="10">Muscle</tissue>
    </source>
</reference>
<protein>
    <submittedName>
        <fullName evidence="10">BPTF factor</fullName>
    </submittedName>
</protein>
<dbReference type="GO" id="GO:0006357">
    <property type="term" value="P:regulation of transcription by RNA polymerase II"/>
    <property type="evidence" value="ECO:0007669"/>
    <property type="project" value="InterPro"/>
</dbReference>
<dbReference type="SUPFAM" id="SSF47370">
    <property type="entry name" value="Bromodomain"/>
    <property type="match status" value="1"/>
</dbReference>
<dbReference type="InterPro" id="IPR019786">
    <property type="entry name" value="Zinc_finger_PHD-type_CS"/>
</dbReference>
<dbReference type="PRINTS" id="PR00503">
    <property type="entry name" value="BROMODOMAIN"/>
</dbReference>
<dbReference type="SMART" id="SM00297">
    <property type="entry name" value="BROMO"/>
    <property type="match status" value="1"/>
</dbReference>
<evidence type="ECO:0000313" key="11">
    <source>
        <dbReference type="Proteomes" id="UP000628412"/>
    </source>
</evidence>
<keyword evidence="2 6" id="KW-0863">Zinc-finger</keyword>
<evidence type="ECO:0000259" key="8">
    <source>
        <dbReference type="PROSITE" id="PS50014"/>
    </source>
</evidence>
<evidence type="ECO:0000256" key="2">
    <source>
        <dbReference type="ARBA" id="ARBA00022771"/>
    </source>
</evidence>
<dbReference type="PANTHER" id="PTHR45975">
    <property type="entry name" value="NUCLEOSOME-REMODELING FACTOR SUBUNIT BPTF"/>
    <property type="match status" value="1"/>
</dbReference>
<dbReference type="PROSITE" id="PS01359">
    <property type="entry name" value="ZF_PHD_1"/>
    <property type="match status" value="1"/>
</dbReference>
<evidence type="ECO:0000259" key="9">
    <source>
        <dbReference type="PROSITE" id="PS50016"/>
    </source>
</evidence>
<gene>
    <name evidence="10" type="primary">Bptf_0</name>
    <name evidence="10" type="ORF">AEGCAU_R03028</name>
</gene>
<dbReference type="Pfam" id="PF00628">
    <property type="entry name" value="PHD"/>
    <property type="match status" value="1"/>
</dbReference>
<dbReference type="GO" id="GO:0008270">
    <property type="term" value="F:zinc ion binding"/>
    <property type="evidence" value="ECO:0007669"/>
    <property type="project" value="UniProtKB-KW"/>
</dbReference>
<dbReference type="Proteomes" id="UP000628412">
    <property type="component" value="Unassembled WGS sequence"/>
</dbReference>
<dbReference type="PANTHER" id="PTHR45975:SF2">
    <property type="entry name" value="NUCLEOSOME-REMODELING FACTOR SUBUNIT BPTF"/>
    <property type="match status" value="1"/>
</dbReference>
<dbReference type="PROSITE" id="PS00633">
    <property type="entry name" value="BROMODOMAIN_1"/>
    <property type="match status" value="1"/>
</dbReference>
<dbReference type="PROSITE" id="PS50014">
    <property type="entry name" value="BROMODOMAIN_2"/>
    <property type="match status" value="1"/>
</dbReference>
<dbReference type="GO" id="GO:0000978">
    <property type="term" value="F:RNA polymerase II cis-regulatory region sequence-specific DNA binding"/>
    <property type="evidence" value="ECO:0007669"/>
    <property type="project" value="TreeGrafter"/>
</dbReference>
<feature type="compositionally biased region" description="Low complexity" evidence="7">
    <location>
        <begin position="642"/>
        <end position="660"/>
    </location>
</feature>
<evidence type="ECO:0000256" key="1">
    <source>
        <dbReference type="ARBA" id="ARBA00022723"/>
    </source>
</evidence>
<feature type="domain" description="Bromo" evidence="8">
    <location>
        <begin position="771"/>
        <end position="841"/>
    </location>
</feature>
<name>A0A850YY40_AEGCA</name>
<evidence type="ECO:0000256" key="7">
    <source>
        <dbReference type="SAM" id="MobiDB-lite"/>
    </source>
</evidence>
<dbReference type="CDD" id="cd15560">
    <property type="entry name" value="PHD2_3_BPTF"/>
    <property type="match status" value="1"/>
</dbReference>
<dbReference type="CDD" id="cd05509">
    <property type="entry name" value="Bromo_gcn5_like"/>
    <property type="match status" value="1"/>
</dbReference>
<feature type="region of interest" description="Disordered" evidence="7">
    <location>
        <begin position="315"/>
        <end position="359"/>
    </location>
</feature>
<dbReference type="PROSITE" id="PS50016">
    <property type="entry name" value="ZF_PHD_2"/>
    <property type="match status" value="1"/>
</dbReference>
<keyword evidence="4 5" id="KW-0103">Bromodomain</keyword>
<feature type="domain" description="PHD-type" evidence="9">
    <location>
        <begin position="694"/>
        <end position="745"/>
    </location>
</feature>
<dbReference type="InterPro" id="IPR001965">
    <property type="entry name" value="Znf_PHD"/>
</dbReference>
<dbReference type="AlphaFoldDB" id="A0A850YY40"/>
<dbReference type="EMBL" id="WEIU01020660">
    <property type="protein sequence ID" value="NWH94129.1"/>
    <property type="molecule type" value="Genomic_DNA"/>
</dbReference>
<accession>A0A850YY40</accession>
<feature type="compositionally biased region" description="Low complexity" evidence="7">
    <location>
        <begin position="335"/>
        <end position="348"/>
    </location>
</feature>
<organism evidence="10 11">
    <name type="scientific">Aegithalos caudatus</name>
    <name type="common">Long-tailed tit</name>
    <name type="synonym">Acredula caudata</name>
    <dbReference type="NCBI Taxonomy" id="73327"/>
    <lineage>
        <taxon>Eukaryota</taxon>
        <taxon>Metazoa</taxon>
        <taxon>Chordata</taxon>
        <taxon>Craniata</taxon>
        <taxon>Vertebrata</taxon>
        <taxon>Euteleostomi</taxon>
        <taxon>Archelosauria</taxon>
        <taxon>Archosauria</taxon>
        <taxon>Dinosauria</taxon>
        <taxon>Saurischia</taxon>
        <taxon>Theropoda</taxon>
        <taxon>Coelurosauria</taxon>
        <taxon>Aves</taxon>
        <taxon>Neognathae</taxon>
        <taxon>Neoaves</taxon>
        <taxon>Telluraves</taxon>
        <taxon>Australaves</taxon>
        <taxon>Passeriformes</taxon>
        <taxon>Sylvioidea</taxon>
        <taxon>Aegithalidae</taxon>
        <taxon>Aegithalos</taxon>
    </lineage>
</organism>
<keyword evidence="3" id="KW-0862">Zinc</keyword>
<dbReference type="SMART" id="SM00249">
    <property type="entry name" value="PHD"/>
    <property type="match status" value="1"/>
</dbReference>
<evidence type="ECO:0000256" key="4">
    <source>
        <dbReference type="ARBA" id="ARBA00023117"/>
    </source>
</evidence>
<feature type="compositionally biased region" description="Pro residues" evidence="7">
    <location>
        <begin position="321"/>
        <end position="334"/>
    </location>
</feature>
<dbReference type="InterPro" id="IPR018359">
    <property type="entry name" value="Bromodomain_CS"/>
</dbReference>
<dbReference type="InterPro" id="IPR019787">
    <property type="entry name" value="Znf_PHD-finger"/>
</dbReference>
<feature type="region of interest" description="Disordered" evidence="7">
    <location>
        <begin position="630"/>
        <end position="685"/>
    </location>
</feature>
<dbReference type="InterPro" id="IPR036427">
    <property type="entry name" value="Bromodomain-like_sf"/>
</dbReference>
<dbReference type="InterPro" id="IPR013083">
    <property type="entry name" value="Znf_RING/FYVE/PHD"/>
</dbReference>
<keyword evidence="1" id="KW-0479">Metal-binding</keyword>
<comment type="caution">
    <text evidence="10">The sequence shown here is derived from an EMBL/GenBank/DDBJ whole genome shotgun (WGS) entry which is preliminary data.</text>
</comment>
<feature type="region of interest" description="Disordered" evidence="7">
    <location>
        <begin position="106"/>
        <end position="148"/>
    </location>
</feature>
<evidence type="ECO:0000256" key="6">
    <source>
        <dbReference type="PROSITE-ProRule" id="PRU00146"/>
    </source>
</evidence>
<dbReference type="SUPFAM" id="SSF57903">
    <property type="entry name" value="FYVE/PHD zinc finger"/>
    <property type="match status" value="1"/>
</dbReference>
<feature type="compositionally biased region" description="Low complexity" evidence="7">
    <location>
        <begin position="106"/>
        <end position="134"/>
    </location>
</feature>
<evidence type="ECO:0000313" key="10">
    <source>
        <dbReference type="EMBL" id="NWH94129.1"/>
    </source>
</evidence>
<feature type="non-terminal residue" evidence="10">
    <location>
        <position position="1"/>
    </location>
</feature>
<dbReference type="Gene3D" id="1.20.920.10">
    <property type="entry name" value="Bromodomain-like"/>
    <property type="match status" value="1"/>
</dbReference>
<dbReference type="FunFam" id="3.30.40.10:FF:000048">
    <property type="entry name" value="nucleosome-remodeling factor subunit BPTF isoform X1"/>
    <property type="match status" value="1"/>
</dbReference>
<evidence type="ECO:0000256" key="3">
    <source>
        <dbReference type="ARBA" id="ARBA00022833"/>
    </source>
</evidence>
<dbReference type="InterPro" id="IPR011011">
    <property type="entry name" value="Znf_FYVE_PHD"/>
</dbReference>
<dbReference type="Pfam" id="PF00439">
    <property type="entry name" value="Bromodomain"/>
    <property type="match status" value="1"/>
</dbReference>